<dbReference type="EMBL" id="QZWG01000015">
    <property type="protein sequence ID" value="RZB63207.1"/>
    <property type="molecule type" value="Genomic_DNA"/>
</dbReference>
<gene>
    <name evidence="3" type="ORF">D0Y65_040045</name>
</gene>
<comment type="similarity">
    <text evidence="1">Belongs to the peptidase C14B family.</text>
</comment>
<proteinExistence type="inferred from homology"/>
<keyword evidence="4" id="KW-1185">Reference proteome</keyword>
<dbReference type="SUPFAM" id="SSF52129">
    <property type="entry name" value="Caspase-like"/>
    <property type="match status" value="1"/>
</dbReference>
<reference evidence="3 4" key="1">
    <citation type="submission" date="2018-09" db="EMBL/GenBank/DDBJ databases">
        <title>A high-quality reference genome of wild soybean provides a powerful tool to mine soybean genomes.</title>
        <authorList>
            <person name="Xie M."/>
            <person name="Chung C.Y.L."/>
            <person name="Li M.-W."/>
            <person name="Wong F.-L."/>
            <person name="Chan T.-F."/>
            <person name="Lam H.-M."/>
        </authorList>
    </citation>
    <scope>NUCLEOTIDE SEQUENCE [LARGE SCALE GENOMIC DNA]</scope>
    <source>
        <strain evidence="4">cv. W05</strain>
        <tissue evidence="3">Hypocotyl of etiolated seedlings</tissue>
    </source>
</reference>
<dbReference type="GO" id="GO:0004197">
    <property type="term" value="F:cysteine-type endopeptidase activity"/>
    <property type="evidence" value="ECO:0007669"/>
    <property type="project" value="InterPro"/>
</dbReference>
<dbReference type="PANTHER" id="PTHR48104:SF2">
    <property type="entry name" value="METACASPASE-1-LIKE ISOFORM X1"/>
    <property type="match status" value="1"/>
</dbReference>
<dbReference type="Proteomes" id="UP000289340">
    <property type="component" value="Chromosome 15"/>
</dbReference>
<sequence>MDKSRTTRKYVYIPKTTPQGFVSPNINSSEHAEEATPTCFVSPKIDALNYYNSRKDVPFPTNTSTTRCLVSSKISSSKLVGEATLTCSGGQHKFLVPTITNAYRCYKCNSVTSSISGSEQSRKGSGAAKHDQLNNAISNTNGALLRRLSVSASSSLSLSTPSNKRAVICGVTYGKRKFKLEGTINDVNNMKNLLLDKFKFPIGCIRVLTEEEKDANLIPTKRNILESLKWLVKDCKSEDSLVFYFSGHGLQQPEYCKGDEIDGLDETICPVDFVREGMITDNDINSTIVQPLKKGVTLHAVIDACHSGTTLDLMYLCKKEKYIGSWNWKDSKPPHSKKPMTKQTNGGLSICLSACKDSQMAADNAAFDGNRFNGILTYLFSKIIREHSDEITYVGLLEKIHEEIGKIHQSNFCNSFLKRIFQSKVDQDPFLSSSEKFDIARSIFKL</sequence>
<dbReference type="FunFam" id="3.40.50.12660:FF:000008">
    <property type="entry name" value="Type I metacaspase"/>
    <property type="match status" value="1"/>
</dbReference>
<organism evidence="3 4">
    <name type="scientific">Glycine soja</name>
    <name type="common">Wild soybean</name>
    <dbReference type="NCBI Taxonomy" id="3848"/>
    <lineage>
        <taxon>Eukaryota</taxon>
        <taxon>Viridiplantae</taxon>
        <taxon>Streptophyta</taxon>
        <taxon>Embryophyta</taxon>
        <taxon>Tracheophyta</taxon>
        <taxon>Spermatophyta</taxon>
        <taxon>Magnoliopsida</taxon>
        <taxon>eudicotyledons</taxon>
        <taxon>Gunneridae</taxon>
        <taxon>Pentapetalae</taxon>
        <taxon>rosids</taxon>
        <taxon>fabids</taxon>
        <taxon>Fabales</taxon>
        <taxon>Fabaceae</taxon>
        <taxon>Papilionoideae</taxon>
        <taxon>50 kb inversion clade</taxon>
        <taxon>NPAAA clade</taxon>
        <taxon>indigoferoid/millettioid clade</taxon>
        <taxon>Phaseoleae</taxon>
        <taxon>Glycine</taxon>
        <taxon>Glycine subgen. Soja</taxon>
    </lineage>
</organism>
<evidence type="ECO:0000256" key="1">
    <source>
        <dbReference type="ARBA" id="ARBA00009005"/>
    </source>
</evidence>
<dbReference type="PANTHER" id="PTHR48104">
    <property type="entry name" value="METACASPASE-4"/>
    <property type="match status" value="1"/>
</dbReference>
<accession>A0A445GPE3</accession>
<dbReference type="GO" id="GO:0006508">
    <property type="term" value="P:proteolysis"/>
    <property type="evidence" value="ECO:0007669"/>
    <property type="project" value="InterPro"/>
</dbReference>
<dbReference type="GO" id="GO:0005737">
    <property type="term" value="C:cytoplasm"/>
    <property type="evidence" value="ECO:0007669"/>
    <property type="project" value="TreeGrafter"/>
</dbReference>
<dbReference type="AlphaFoldDB" id="A0A445GPE3"/>
<dbReference type="InterPro" id="IPR029030">
    <property type="entry name" value="Caspase-like_dom_sf"/>
</dbReference>
<evidence type="ECO:0000259" key="2">
    <source>
        <dbReference type="Pfam" id="PF00656"/>
    </source>
</evidence>
<evidence type="ECO:0000313" key="3">
    <source>
        <dbReference type="EMBL" id="RZB63207.1"/>
    </source>
</evidence>
<dbReference type="Pfam" id="PF00656">
    <property type="entry name" value="Peptidase_C14"/>
    <property type="match status" value="1"/>
</dbReference>
<dbReference type="InterPro" id="IPR011600">
    <property type="entry name" value="Pept_C14_caspase"/>
</dbReference>
<dbReference type="Gene3D" id="3.40.50.12660">
    <property type="match status" value="1"/>
</dbReference>
<protein>
    <submittedName>
        <fullName evidence="3">Metacaspase-1</fullName>
    </submittedName>
</protein>
<dbReference type="InterPro" id="IPR050452">
    <property type="entry name" value="Metacaspase"/>
</dbReference>
<comment type="caution">
    <text evidence="3">The sequence shown here is derived from an EMBL/GenBank/DDBJ whole genome shotgun (WGS) entry which is preliminary data.</text>
</comment>
<feature type="domain" description="Peptidase C14 caspase" evidence="2">
    <location>
        <begin position="164"/>
        <end position="408"/>
    </location>
</feature>
<evidence type="ECO:0000313" key="4">
    <source>
        <dbReference type="Proteomes" id="UP000289340"/>
    </source>
</evidence>
<name>A0A445GPE3_GLYSO</name>